<gene>
    <name evidence="1" type="ORF">HOLDEFILI_04175</name>
</gene>
<organism evidence="1 2">
    <name type="scientific">Holdemania filiformis DSM 12042</name>
    <dbReference type="NCBI Taxonomy" id="545696"/>
    <lineage>
        <taxon>Bacteria</taxon>
        <taxon>Bacillati</taxon>
        <taxon>Bacillota</taxon>
        <taxon>Erysipelotrichia</taxon>
        <taxon>Erysipelotrichales</taxon>
        <taxon>Erysipelotrichaceae</taxon>
        <taxon>Holdemania</taxon>
    </lineage>
</organism>
<dbReference type="HOGENOM" id="CLU_3184571_0_0_9"/>
<evidence type="ECO:0000313" key="2">
    <source>
        <dbReference type="Proteomes" id="UP000005950"/>
    </source>
</evidence>
<name>B9YEA1_9FIRM</name>
<protein>
    <submittedName>
        <fullName evidence="1">Uncharacterized protein</fullName>
    </submittedName>
</protein>
<dbReference type="EMBL" id="ACCF01000263">
    <property type="protein sequence ID" value="EEF65666.1"/>
    <property type="molecule type" value="Genomic_DNA"/>
</dbReference>
<proteinExistence type="predicted"/>
<accession>B9YEA1</accession>
<reference evidence="1 2" key="2">
    <citation type="submission" date="2009-02" db="EMBL/GenBank/DDBJ databases">
        <title>Draft genome sequence of Holdemania filiformis DSM 12042.</title>
        <authorList>
            <person name="Sudarsanam P."/>
            <person name="Ley R."/>
            <person name="Guruge J."/>
            <person name="Turnbaugh P.J."/>
            <person name="Mahowald M."/>
            <person name="Liep D."/>
            <person name="Gordon J."/>
        </authorList>
    </citation>
    <scope>NUCLEOTIDE SEQUENCE [LARGE SCALE GENOMIC DNA]</scope>
    <source>
        <strain evidence="1 2">DSM 12042</strain>
    </source>
</reference>
<evidence type="ECO:0000313" key="1">
    <source>
        <dbReference type="EMBL" id="EEF65666.1"/>
    </source>
</evidence>
<comment type="caution">
    <text evidence="1">The sequence shown here is derived from an EMBL/GenBank/DDBJ whole genome shotgun (WGS) entry which is preliminary data.</text>
</comment>
<sequence length="46" mass="5328">MTRISTRDRISLGEPIFSHTELLSSFFDDSFTYKSEISACFAEIFM</sequence>
<reference evidence="1 2" key="1">
    <citation type="submission" date="2008-12" db="EMBL/GenBank/DDBJ databases">
        <authorList>
            <person name="Fulton L."/>
            <person name="Clifton S."/>
            <person name="Fulton B."/>
            <person name="Xu J."/>
            <person name="Minx P."/>
            <person name="Pepin K.H."/>
            <person name="Johnson M."/>
            <person name="Bhonagiri V."/>
            <person name="Nash W.E."/>
            <person name="Mardis E.R."/>
            <person name="Wilson R.K."/>
        </authorList>
    </citation>
    <scope>NUCLEOTIDE SEQUENCE [LARGE SCALE GENOMIC DNA]</scope>
    <source>
        <strain evidence="1 2">DSM 12042</strain>
    </source>
</reference>
<dbReference type="Proteomes" id="UP000005950">
    <property type="component" value="Unassembled WGS sequence"/>
</dbReference>
<dbReference type="AlphaFoldDB" id="B9YEA1"/>